<sequence length="175" mass="19162">MTPTPDPAGLPLHLVIMGVSGTGKSTIGEALHERLGWEFAEGDDFHPQANVDKMTSGRPLMDEDRWPWLKALAAWTAERDAAGTPTLLTCSALRRSYREVLTEGGAGTWFVHLSGDKGLLLDRMSARDHFMPPSLLESQLDTLEPLGADERGAVYDVANPPERIARMVLAQLDQD</sequence>
<evidence type="ECO:0000256" key="10">
    <source>
        <dbReference type="RuleBase" id="RU363066"/>
    </source>
</evidence>
<dbReference type="RefSeq" id="WP_058890062.1">
    <property type="nucleotide sequence ID" value="NZ_LQBL01000003.1"/>
</dbReference>
<evidence type="ECO:0000256" key="6">
    <source>
        <dbReference type="ARBA" id="ARBA00022777"/>
    </source>
</evidence>
<evidence type="ECO:0000256" key="9">
    <source>
        <dbReference type="ARBA" id="ARBA00048090"/>
    </source>
</evidence>
<proteinExistence type="inferred from homology"/>
<dbReference type="Gene3D" id="3.40.50.300">
    <property type="entry name" value="P-loop containing nucleotide triphosphate hydrolases"/>
    <property type="match status" value="1"/>
</dbReference>
<organism evidence="11 12">
    <name type="scientific">Serinicoccus chungangensis</name>
    <dbReference type="NCBI Taxonomy" id="767452"/>
    <lineage>
        <taxon>Bacteria</taxon>
        <taxon>Bacillati</taxon>
        <taxon>Actinomycetota</taxon>
        <taxon>Actinomycetes</taxon>
        <taxon>Micrococcales</taxon>
        <taxon>Ornithinimicrobiaceae</taxon>
        <taxon>Serinicoccus</taxon>
    </lineage>
</organism>
<dbReference type="Pfam" id="PF13671">
    <property type="entry name" value="AAA_33"/>
    <property type="match status" value="1"/>
</dbReference>
<dbReference type="GO" id="GO:0046316">
    <property type="term" value="F:gluconokinase activity"/>
    <property type="evidence" value="ECO:0007669"/>
    <property type="project" value="UniProtKB-EC"/>
</dbReference>
<evidence type="ECO:0000256" key="2">
    <source>
        <dbReference type="ARBA" id="ARBA00008420"/>
    </source>
</evidence>
<comment type="caution">
    <text evidence="11">The sequence shown here is derived from an EMBL/GenBank/DDBJ whole genome shotgun (WGS) entry which is preliminary data.</text>
</comment>
<keyword evidence="4 10" id="KW-0808">Transferase</keyword>
<accession>A0A0W8IEM1</accession>
<keyword evidence="5 10" id="KW-0547">Nucleotide-binding</keyword>
<evidence type="ECO:0000256" key="8">
    <source>
        <dbReference type="ARBA" id="ARBA00023064"/>
    </source>
</evidence>
<keyword evidence="8" id="KW-0311">Gluconate utilization</keyword>
<comment type="catalytic activity">
    <reaction evidence="9 10">
        <text>D-gluconate + ATP = 6-phospho-D-gluconate + ADP + H(+)</text>
        <dbReference type="Rhea" id="RHEA:19433"/>
        <dbReference type="ChEBI" id="CHEBI:15378"/>
        <dbReference type="ChEBI" id="CHEBI:18391"/>
        <dbReference type="ChEBI" id="CHEBI:30616"/>
        <dbReference type="ChEBI" id="CHEBI:58759"/>
        <dbReference type="ChEBI" id="CHEBI:456216"/>
        <dbReference type="EC" id="2.7.1.12"/>
    </reaction>
</comment>
<dbReference type="EC" id="2.7.1.12" evidence="3 10"/>
<dbReference type="CDD" id="cd02021">
    <property type="entry name" value="GntK"/>
    <property type="match status" value="1"/>
</dbReference>
<dbReference type="GO" id="GO:0005524">
    <property type="term" value="F:ATP binding"/>
    <property type="evidence" value="ECO:0007669"/>
    <property type="project" value="UniProtKB-KW"/>
</dbReference>
<dbReference type="FunFam" id="3.40.50.300:FF:000522">
    <property type="entry name" value="Gluconokinase"/>
    <property type="match status" value="1"/>
</dbReference>
<evidence type="ECO:0000256" key="5">
    <source>
        <dbReference type="ARBA" id="ARBA00022741"/>
    </source>
</evidence>
<evidence type="ECO:0000313" key="11">
    <source>
        <dbReference type="EMBL" id="KUG58385.1"/>
    </source>
</evidence>
<dbReference type="PANTHER" id="PTHR43442">
    <property type="entry name" value="GLUCONOKINASE-RELATED"/>
    <property type="match status" value="1"/>
</dbReference>
<keyword evidence="12" id="KW-1185">Reference proteome</keyword>
<protein>
    <recommendedName>
        <fullName evidence="3 10">Gluconokinase</fullName>
        <ecNumber evidence="3 10">2.7.1.12</ecNumber>
    </recommendedName>
</protein>
<evidence type="ECO:0000256" key="7">
    <source>
        <dbReference type="ARBA" id="ARBA00022840"/>
    </source>
</evidence>
<evidence type="ECO:0000256" key="4">
    <source>
        <dbReference type="ARBA" id="ARBA00022679"/>
    </source>
</evidence>
<dbReference type="AlphaFoldDB" id="A0A0W8IEM1"/>
<evidence type="ECO:0000256" key="1">
    <source>
        <dbReference type="ARBA" id="ARBA00004761"/>
    </source>
</evidence>
<dbReference type="EMBL" id="LQBL01000003">
    <property type="protein sequence ID" value="KUG58385.1"/>
    <property type="molecule type" value="Genomic_DNA"/>
</dbReference>
<dbReference type="NCBIfam" id="TIGR01313">
    <property type="entry name" value="therm_gnt_kin"/>
    <property type="match status" value="1"/>
</dbReference>
<dbReference type="SUPFAM" id="SSF52540">
    <property type="entry name" value="P-loop containing nucleoside triphosphate hydrolases"/>
    <property type="match status" value="1"/>
</dbReference>
<evidence type="ECO:0000256" key="3">
    <source>
        <dbReference type="ARBA" id="ARBA00012054"/>
    </source>
</evidence>
<keyword evidence="6 10" id="KW-0418">Kinase</keyword>
<dbReference type="OrthoDB" id="9795716at2"/>
<dbReference type="InterPro" id="IPR006001">
    <property type="entry name" value="Therm_gnt_kin"/>
</dbReference>
<keyword evidence="7 10" id="KW-0067">ATP-binding</keyword>
<comment type="similarity">
    <text evidence="2 10">Belongs to the gluconokinase GntK/GntV family.</text>
</comment>
<dbReference type="PANTHER" id="PTHR43442:SF3">
    <property type="entry name" value="GLUCONOKINASE-RELATED"/>
    <property type="match status" value="1"/>
</dbReference>
<name>A0A0W8IEM1_9MICO</name>
<dbReference type="Proteomes" id="UP000054837">
    <property type="component" value="Unassembled WGS sequence"/>
</dbReference>
<gene>
    <name evidence="11" type="ORF">AVL62_10755</name>
</gene>
<reference evidence="11 12" key="1">
    <citation type="submission" date="2015-12" db="EMBL/GenBank/DDBJ databases">
        <title>Serinicoccus chungangenesis strain CD08_5 genome sequencing and assembly.</title>
        <authorList>
            <person name="Chander A.M."/>
            <person name="Kaur G."/>
            <person name="Nair G.R."/>
            <person name="Dhawan D.K."/>
            <person name="Kochhar R.K."/>
            <person name="Mayilraj S."/>
            <person name="Bhadada S.K."/>
        </authorList>
    </citation>
    <scope>NUCLEOTIDE SEQUENCE [LARGE SCALE GENOMIC DNA]</scope>
    <source>
        <strain evidence="11 12">CD08_5</strain>
    </source>
</reference>
<evidence type="ECO:0000313" key="12">
    <source>
        <dbReference type="Proteomes" id="UP000054837"/>
    </source>
</evidence>
<comment type="pathway">
    <text evidence="1">Carbohydrate acid metabolism.</text>
</comment>
<dbReference type="InterPro" id="IPR027417">
    <property type="entry name" value="P-loop_NTPase"/>
</dbReference>
<dbReference type="GO" id="GO:0019521">
    <property type="term" value="P:D-gluconate metabolic process"/>
    <property type="evidence" value="ECO:0007669"/>
    <property type="project" value="UniProtKB-KW"/>
</dbReference>
<dbReference type="STRING" id="767452.AVL62_10755"/>
<dbReference type="GO" id="GO:0005737">
    <property type="term" value="C:cytoplasm"/>
    <property type="evidence" value="ECO:0007669"/>
    <property type="project" value="TreeGrafter"/>
</dbReference>